<dbReference type="SUPFAM" id="SSF141066">
    <property type="entry name" value="ICP-like"/>
    <property type="match status" value="1"/>
</dbReference>
<dbReference type="Gene3D" id="2.60.40.2020">
    <property type="match status" value="1"/>
</dbReference>
<protein>
    <recommendedName>
        <fullName evidence="4">Proteinase inhibitor I42 chagasin domain-containing protein</fullName>
    </recommendedName>
</protein>
<feature type="chain" id="PRO_5046255625" description="Proteinase inhibitor I42 chagasin domain-containing protein" evidence="3">
    <location>
        <begin position="26"/>
        <end position="136"/>
    </location>
</feature>
<evidence type="ECO:0000313" key="5">
    <source>
        <dbReference type="EMBL" id="GAA2190414.1"/>
    </source>
</evidence>
<organism evidence="5 6">
    <name type="scientific">Leucobacter alluvii</name>
    <dbReference type="NCBI Taxonomy" id="340321"/>
    <lineage>
        <taxon>Bacteria</taxon>
        <taxon>Bacillati</taxon>
        <taxon>Actinomycetota</taxon>
        <taxon>Actinomycetes</taxon>
        <taxon>Micrococcales</taxon>
        <taxon>Microbacteriaceae</taxon>
        <taxon>Leucobacter</taxon>
    </lineage>
</organism>
<feature type="signal peptide" evidence="3">
    <location>
        <begin position="1"/>
        <end position="25"/>
    </location>
</feature>
<keyword evidence="2" id="KW-0789">Thiol protease inhibitor</keyword>
<keyword evidence="1" id="KW-0646">Protease inhibitor</keyword>
<evidence type="ECO:0000256" key="3">
    <source>
        <dbReference type="SAM" id="SignalP"/>
    </source>
</evidence>
<evidence type="ECO:0000313" key="6">
    <source>
        <dbReference type="Proteomes" id="UP001501084"/>
    </source>
</evidence>
<reference evidence="5 6" key="1">
    <citation type="journal article" date="2019" name="Int. J. Syst. Evol. Microbiol.">
        <title>The Global Catalogue of Microorganisms (GCM) 10K type strain sequencing project: providing services to taxonomists for standard genome sequencing and annotation.</title>
        <authorList>
            <consortium name="The Broad Institute Genomics Platform"/>
            <consortium name="The Broad Institute Genome Sequencing Center for Infectious Disease"/>
            <person name="Wu L."/>
            <person name="Ma J."/>
        </authorList>
    </citation>
    <scope>NUCLEOTIDE SEQUENCE [LARGE SCALE GENOMIC DNA]</scope>
    <source>
        <strain evidence="5 6">JCM 14919</strain>
    </source>
</reference>
<proteinExistence type="predicted"/>
<keyword evidence="3" id="KW-0732">Signal</keyword>
<feature type="domain" description="Proteinase inhibitor I42 chagasin" evidence="4">
    <location>
        <begin position="55"/>
        <end position="120"/>
    </location>
</feature>
<dbReference type="InterPro" id="IPR036331">
    <property type="entry name" value="Chagasin-like_sf"/>
</dbReference>
<accession>A0ABN3B9M5</accession>
<name>A0ABN3B9M5_9MICO</name>
<evidence type="ECO:0000259" key="4">
    <source>
        <dbReference type="Pfam" id="PF09394"/>
    </source>
</evidence>
<comment type="caution">
    <text evidence="5">The sequence shown here is derived from an EMBL/GenBank/DDBJ whole genome shotgun (WGS) entry which is preliminary data.</text>
</comment>
<evidence type="ECO:0000256" key="1">
    <source>
        <dbReference type="ARBA" id="ARBA00022690"/>
    </source>
</evidence>
<evidence type="ECO:0000256" key="2">
    <source>
        <dbReference type="ARBA" id="ARBA00022704"/>
    </source>
</evidence>
<dbReference type="InterPro" id="IPR018990">
    <property type="entry name" value="Prot_inh_I42_chagasin"/>
</dbReference>
<dbReference type="Proteomes" id="UP001501084">
    <property type="component" value="Unassembled WGS sequence"/>
</dbReference>
<dbReference type="Pfam" id="PF09394">
    <property type="entry name" value="Inhibitor_I42"/>
    <property type="match status" value="1"/>
</dbReference>
<gene>
    <name evidence="5" type="ORF">GCM10009786_27620</name>
</gene>
<keyword evidence="6" id="KW-1185">Reference proteome</keyword>
<dbReference type="EMBL" id="BAAAOP010000012">
    <property type="protein sequence ID" value="GAA2190414.1"/>
    <property type="molecule type" value="Genomic_DNA"/>
</dbReference>
<sequence>MRSRALPALAFAAAALSAVVLSGCAAPASVTVGYEESSVTIEDGTELVIDFGEVNASVGSDWVMISEPDPSILTHGEKVSEYAGEEGSVGGPSELAYRFTATGTGMTKIQFEYQFRGAVPDDPTEQRTALIDVSVE</sequence>
<dbReference type="RefSeq" id="WP_090146360.1">
    <property type="nucleotide sequence ID" value="NZ_BAAAOP010000012.1"/>
</dbReference>
<dbReference type="PROSITE" id="PS51257">
    <property type="entry name" value="PROKAR_LIPOPROTEIN"/>
    <property type="match status" value="1"/>
</dbReference>